<gene>
    <name evidence="2" type="ORF">F8388_014735</name>
</gene>
<dbReference type="PANTHER" id="PTHR47074">
    <property type="entry name" value="BNAC02G40300D PROTEIN"/>
    <property type="match status" value="1"/>
</dbReference>
<proteinExistence type="predicted"/>
<dbReference type="InterPro" id="IPR036397">
    <property type="entry name" value="RNaseH_sf"/>
</dbReference>
<dbReference type="Gene3D" id="3.30.420.10">
    <property type="entry name" value="Ribonuclease H-like superfamily/Ribonuclease H"/>
    <property type="match status" value="1"/>
</dbReference>
<name>A0A7J6GYL5_CANSA</name>
<reference evidence="2 3" key="1">
    <citation type="journal article" date="2020" name="bioRxiv">
        <title>Sequence and annotation of 42 cannabis genomes reveals extensive copy number variation in cannabinoid synthesis and pathogen resistance genes.</title>
        <authorList>
            <person name="Mckernan K.J."/>
            <person name="Helbert Y."/>
            <person name="Kane L.T."/>
            <person name="Ebling H."/>
            <person name="Zhang L."/>
            <person name="Liu B."/>
            <person name="Eaton Z."/>
            <person name="Mclaughlin S."/>
            <person name="Kingan S."/>
            <person name="Baybayan P."/>
            <person name="Concepcion G."/>
            <person name="Jordan M."/>
            <person name="Riva A."/>
            <person name="Barbazuk W."/>
            <person name="Harkins T."/>
        </authorList>
    </citation>
    <scope>NUCLEOTIDE SEQUENCE [LARGE SCALE GENOMIC DNA]</scope>
    <source>
        <strain evidence="3">cv. Jamaican Lion 4</strain>
        <tissue evidence="2">Leaf</tissue>
    </source>
</reference>
<evidence type="ECO:0000313" key="2">
    <source>
        <dbReference type="EMBL" id="KAF4388052.1"/>
    </source>
</evidence>
<dbReference type="GO" id="GO:0004523">
    <property type="term" value="F:RNA-DNA hybrid ribonuclease activity"/>
    <property type="evidence" value="ECO:0007669"/>
    <property type="project" value="InterPro"/>
</dbReference>
<dbReference type="Pfam" id="PF13456">
    <property type="entry name" value="RVT_3"/>
    <property type="match status" value="1"/>
</dbReference>
<dbReference type="EMBL" id="JAATIP010000036">
    <property type="protein sequence ID" value="KAF4388052.1"/>
    <property type="molecule type" value="Genomic_DNA"/>
</dbReference>
<dbReference type="InterPro" id="IPR052929">
    <property type="entry name" value="RNase_H-like_EbsB-rel"/>
</dbReference>
<evidence type="ECO:0000313" key="3">
    <source>
        <dbReference type="Proteomes" id="UP000525078"/>
    </source>
</evidence>
<dbReference type="AlphaFoldDB" id="A0A7J6GYL5"/>
<dbReference type="InterPro" id="IPR002156">
    <property type="entry name" value="RNaseH_domain"/>
</dbReference>
<comment type="caution">
    <text evidence="2">The sequence shown here is derived from an EMBL/GenBank/DDBJ whole genome shotgun (WGS) entry which is preliminary data.</text>
</comment>
<feature type="domain" description="RNase H type-1" evidence="1">
    <location>
        <begin position="70"/>
        <end position="147"/>
    </location>
</feature>
<evidence type="ECO:0000259" key="1">
    <source>
        <dbReference type="Pfam" id="PF13456"/>
    </source>
</evidence>
<accession>A0A7J6GYL5</accession>
<dbReference type="Proteomes" id="UP000525078">
    <property type="component" value="Unassembled WGS sequence"/>
</dbReference>
<organism evidence="2 3">
    <name type="scientific">Cannabis sativa</name>
    <name type="common">Hemp</name>
    <name type="synonym">Marijuana</name>
    <dbReference type="NCBI Taxonomy" id="3483"/>
    <lineage>
        <taxon>Eukaryota</taxon>
        <taxon>Viridiplantae</taxon>
        <taxon>Streptophyta</taxon>
        <taxon>Embryophyta</taxon>
        <taxon>Tracheophyta</taxon>
        <taxon>Spermatophyta</taxon>
        <taxon>Magnoliopsida</taxon>
        <taxon>eudicotyledons</taxon>
        <taxon>Gunneridae</taxon>
        <taxon>Pentapetalae</taxon>
        <taxon>rosids</taxon>
        <taxon>fabids</taxon>
        <taxon>Rosales</taxon>
        <taxon>Cannabaceae</taxon>
        <taxon>Cannabis</taxon>
    </lineage>
</organism>
<dbReference type="GO" id="GO:0003676">
    <property type="term" value="F:nucleic acid binding"/>
    <property type="evidence" value="ECO:0007669"/>
    <property type="project" value="InterPro"/>
</dbReference>
<sequence>MFDVLMAIEQTTTRKWKQLPSMIGQQLISRIFSAYPNFLKAENDVVHQEAAITIKQKQWIPPANGCICFNCDAAVIDKAAGVGLGFIWRKVDGQILSAGQIYMQSICSAKMAEAWAILEALKNPPADATYQIEVQTGCRVMVEELNN</sequence>
<dbReference type="PANTHER" id="PTHR47074:SF11">
    <property type="entry name" value="REVERSE TRANSCRIPTASE-LIKE PROTEIN"/>
    <property type="match status" value="1"/>
</dbReference>
<protein>
    <recommendedName>
        <fullName evidence="1">RNase H type-1 domain-containing protein</fullName>
    </recommendedName>
</protein>